<feature type="coiled-coil region" evidence="1">
    <location>
        <begin position="68"/>
        <end position="95"/>
    </location>
</feature>
<dbReference type="Pfam" id="PF06676">
    <property type="entry name" value="DUF1178"/>
    <property type="match status" value="1"/>
</dbReference>
<dbReference type="PIRSF" id="PIRSF032131">
    <property type="entry name" value="UCP032131"/>
    <property type="match status" value="1"/>
</dbReference>
<dbReference type="RefSeq" id="WP_309798503.1">
    <property type="nucleotide sequence ID" value="NZ_JAVDPW010000009.1"/>
</dbReference>
<dbReference type="EMBL" id="JAVDPW010000009">
    <property type="protein sequence ID" value="MDR6292419.1"/>
    <property type="molecule type" value="Genomic_DNA"/>
</dbReference>
<comment type="caution">
    <text evidence="2">The sequence shown here is derived from an EMBL/GenBank/DDBJ whole genome shotgun (WGS) entry which is preliminary data.</text>
</comment>
<name>A0ABU1JUW2_9PROT</name>
<evidence type="ECO:0000313" key="3">
    <source>
        <dbReference type="Proteomes" id="UP001262410"/>
    </source>
</evidence>
<protein>
    <recommendedName>
        <fullName evidence="4">DUF1178 family protein</fullName>
    </recommendedName>
</protein>
<dbReference type="Proteomes" id="UP001262410">
    <property type="component" value="Unassembled WGS sequence"/>
</dbReference>
<proteinExistence type="predicted"/>
<accession>A0ABU1JUW2</accession>
<evidence type="ECO:0000256" key="1">
    <source>
        <dbReference type="SAM" id="Coils"/>
    </source>
</evidence>
<reference evidence="2 3" key="1">
    <citation type="submission" date="2023-07" db="EMBL/GenBank/DDBJ databases">
        <title>Sorghum-associated microbial communities from plants grown in Nebraska, USA.</title>
        <authorList>
            <person name="Schachtman D."/>
        </authorList>
    </citation>
    <scope>NUCLEOTIDE SEQUENCE [LARGE SCALE GENOMIC DNA]</scope>
    <source>
        <strain evidence="2 3">584</strain>
    </source>
</reference>
<sequence>MEHGTRMILYELRCEAGHGFEAWFRNSGTYDAQVAAGEVNCPVCGSAAVEKALMAPAIAKRSGGDGNARRTHTTMADARRELEALRQKIEENCEYVGDRFADEARKIHYEEAAHRDIYGEATETEARELEEEGIGVARIPWVSRTDS</sequence>
<gene>
    <name evidence="2" type="ORF">E9232_004959</name>
</gene>
<keyword evidence="1" id="KW-0175">Coiled coil</keyword>
<organism evidence="2 3">
    <name type="scientific">Inquilinus ginsengisoli</name>
    <dbReference type="NCBI Taxonomy" id="363840"/>
    <lineage>
        <taxon>Bacteria</taxon>
        <taxon>Pseudomonadati</taxon>
        <taxon>Pseudomonadota</taxon>
        <taxon>Alphaproteobacteria</taxon>
        <taxon>Rhodospirillales</taxon>
        <taxon>Rhodospirillaceae</taxon>
        <taxon>Inquilinus</taxon>
    </lineage>
</organism>
<keyword evidence="3" id="KW-1185">Reference proteome</keyword>
<evidence type="ECO:0000313" key="2">
    <source>
        <dbReference type="EMBL" id="MDR6292419.1"/>
    </source>
</evidence>
<dbReference type="InterPro" id="IPR009562">
    <property type="entry name" value="DUF1178"/>
</dbReference>
<evidence type="ECO:0008006" key="4">
    <source>
        <dbReference type="Google" id="ProtNLM"/>
    </source>
</evidence>